<reference evidence="7 8" key="1">
    <citation type="journal article" date="2015" name="Appl. Environ. Microbiol.">
        <title>The Geoglobus acetivorans genome: Fe(III) reduction, acetate utilization, autotrophic growth, and degradation of aromatic compounds in a hyperthermophilic archaeon.</title>
        <authorList>
            <person name="Mardanov A.V."/>
            <person name="Slododkina G.B."/>
            <person name="Slobodkin A.I."/>
            <person name="Beletsky A.V."/>
            <person name="Gavrilov S.N."/>
            <person name="Kublanov I.V."/>
            <person name="Bonch-Osmolovskaya E.A."/>
            <person name="Skryabin K.G."/>
            <person name="Ravin N.V."/>
        </authorList>
    </citation>
    <scope>NUCLEOTIDE SEQUENCE [LARGE SCALE GENOMIC DNA]</scope>
    <source>
        <strain evidence="7 8">SBH6</strain>
    </source>
</reference>
<dbReference type="InterPro" id="IPR002724">
    <property type="entry name" value="Pyruvoyl-dep_arg_deCO2ase"/>
</dbReference>
<feature type="chain" id="PRO_5023464116" description="Pyruvoyl-dependent arginine decarboxylase subunit beta" evidence="6">
    <location>
        <begin position="1"/>
        <end position="63"/>
    </location>
</feature>
<dbReference type="HAMAP" id="MF_01404">
    <property type="entry name" value="PvlArgDC"/>
    <property type="match status" value="1"/>
</dbReference>
<dbReference type="STRING" id="565033.GACE_0164"/>
<feature type="site" description="Cleavage (non-hydrolytic)" evidence="6">
    <location>
        <begin position="63"/>
        <end position="64"/>
    </location>
</feature>
<dbReference type="SUPFAM" id="SSF56271">
    <property type="entry name" value="Pyruvoyl-dependent histidine and arginine decarboxylases"/>
    <property type="match status" value="1"/>
</dbReference>
<evidence type="ECO:0000256" key="4">
    <source>
        <dbReference type="ARBA" id="ARBA00023317"/>
    </source>
</evidence>
<dbReference type="Pfam" id="PF01862">
    <property type="entry name" value="PvlArgDC"/>
    <property type="match status" value="1"/>
</dbReference>
<gene>
    <name evidence="6" type="primary">pdaD</name>
    <name evidence="7" type="ORF">GACE_0164</name>
</gene>
<dbReference type="AlphaFoldDB" id="A0A0A7GE29"/>
<organism evidence="7 8">
    <name type="scientific">Geoglobus acetivorans</name>
    <dbReference type="NCBI Taxonomy" id="565033"/>
    <lineage>
        <taxon>Archaea</taxon>
        <taxon>Methanobacteriati</taxon>
        <taxon>Methanobacteriota</taxon>
        <taxon>Archaeoglobi</taxon>
        <taxon>Archaeoglobales</taxon>
        <taxon>Archaeoglobaceae</taxon>
        <taxon>Geoglobus</taxon>
    </lineage>
</organism>
<evidence type="ECO:0000256" key="2">
    <source>
        <dbReference type="ARBA" id="ARBA00022793"/>
    </source>
</evidence>
<feature type="chain" id="PRO_5023464115" description="Pyruvoyl-dependent arginine decarboxylase subunit alpha" evidence="6">
    <location>
        <begin position="64"/>
        <end position="180"/>
    </location>
</feature>
<dbReference type="KEGG" id="gac:GACE_0164"/>
<keyword evidence="2 6" id="KW-0210">Decarboxylase</keyword>
<dbReference type="EC" id="4.1.1.19" evidence="6"/>
<accession>A0A0A7GE29</accession>
<evidence type="ECO:0000256" key="3">
    <source>
        <dbReference type="ARBA" id="ARBA00023239"/>
    </source>
</evidence>
<evidence type="ECO:0000313" key="8">
    <source>
        <dbReference type="Proteomes" id="UP000030624"/>
    </source>
</evidence>
<dbReference type="NCBIfam" id="TIGR00286">
    <property type="entry name" value="pyruvoyl-dependent arginine decarboxylase"/>
    <property type="match status" value="1"/>
</dbReference>
<dbReference type="GO" id="GO:0006527">
    <property type="term" value="P:L-arginine catabolic process"/>
    <property type="evidence" value="ECO:0007669"/>
    <property type="project" value="InterPro"/>
</dbReference>
<keyword evidence="3 6" id="KW-0456">Lyase</keyword>
<dbReference type="HOGENOM" id="CLU_114389_0_0_2"/>
<name>A0A0A7GE29_GEOAI</name>
<comment type="catalytic activity">
    <reaction evidence="5 6">
        <text>L-arginine + H(+) = agmatine + CO2</text>
        <dbReference type="Rhea" id="RHEA:17641"/>
        <dbReference type="ChEBI" id="CHEBI:15378"/>
        <dbReference type="ChEBI" id="CHEBI:16526"/>
        <dbReference type="ChEBI" id="CHEBI:32682"/>
        <dbReference type="ChEBI" id="CHEBI:58145"/>
        <dbReference type="EC" id="4.1.1.19"/>
    </reaction>
</comment>
<dbReference type="Proteomes" id="UP000030624">
    <property type="component" value="Chromosome"/>
</dbReference>
<comment type="cofactor">
    <cofactor evidence="6">
        <name>pyruvate</name>
        <dbReference type="ChEBI" id="CHEBI:15361"/>
    </cofactor>
    <text evidence="6">Binds 1 pyruvoyl group covalently per subunit.</text>
</comment>
<evidence type="ECO:0000256" key="5">
    <source>
        <dbReference type="ARBA" id="ARBA00049309"/>
    </source>
</evidence>
<dbReference type="EMBL" id="CP009552">
    <property type="protein sequence ID" value="AIY89221.1"/>
    <property type="molecule type" value="Genomic_DNA"/>
</dbReference>
<dbReference type="PANTHER" id="PTHR40438:SF1">
    <property type="entry name" value="PYRUVOYL-DEPENDENT ARGININE DECARBOXYLASE"/>
    <property type="match status" value="1"/>
</dbReference>
<comment type="similarity">
    <text evidence="1 6">Belongs to the PdaD family.</text>
</comment>
<dbReference type="eggNOG" id="arCOG04490">
    <property type="taxonomic scope" value="Archaea"/>
</dbReference>
<dbReference type="GO" id="GO:0008792">
    <property type="term" value="F:arginine decarboxylase activity"/>
    <property type="evidence" value="ECO:0007669"/>
    <property type="project" value="UniProtKB-UniRule"/>
</dbReference>
<dbReference type="InterPro" id="IPR016105">
    <property type="entry name" value="Pyr-dep_his/arg-deCO2ase_sand"/>
</dbReference>
<dbReference type="PANTHER" id="PTHR40438">
    <property type="entry name" value="PYRUVOYL-DEPENDENT ARGININE DECARBOXYLASE"/>
    <property type="match status" value="1"/>
</dbReference>
<proteinExistence type="inferred from homology"/>
<dbReference type="InterPro" id="IPR016104">
    <property type="entry name" value="Pyr-dep_his/arg-deCO2ase"/>
</dbReference>
<keyword evidence="4 6" id="KW-0670">Pyruvate</keyword>
<evidence type="ECO:0000256" key="1">
    <source>
        <dbReference type="ARBA" id="ARBA00007412"/>
    </source>
</evidence>
<feature type="modified residue" description="Pyruvic acid (Ser)" evidence="6">
    <location>
        <position position="64"/>
    </location>
</feature>
<dbReference type="SFLD" id="SFLDS00055">
    <property type="entry name" value="Pyruvoyl-Dependent_Histidine/A"/>
    <property type="match status" value="1"/>
</dbReference>
<evidence type="ECO:0000256" key="6">
    <source>
        <dbReference type="HAMAP-Rule" id="MF_01404"/>
    </source>
</evidence>
<sequence>MRFESRADGFSGAESVTVDVNRMLVPKKVFFTAGAGSHEDELVSFELALRDAGIERFNLVPVSSIFPPQCEIIGIDDGLRELYPGQVVFCVMSRETSSEEGKKIYASVGAAIPEDSSLHGYLTEYHGEYTGEDVGRKAEESAAFMLETAFGIKPAKTFNVTKVAEVKDYTTVVAAAVFVF</sequence>
<dbReference type="NCBIfam" id="NF009064">
    <property type="entry name" value="PRK12398.1"/>
    <property type="match status" value="1"/>
</dbReference>
<dbReference type="SFLD" id="SFLDG01170">
    <property type="entry name" value="Pyruvoyl-dependent_arginine_de"/>
    <property type="match status" value="1"/>
</dbReference>
<evidence type="ECO:0000313" key="7">
    <source>
        <dbReference type="EMBL" id="AIY89221.1"/>
    </source>
</evidence>
<dbReference type="Gene3D" id="3.50.20.10">
    <property type="entry name" value="Pyruvoyl-Dependent Histidine Decarboxylase, subunit B"/>
    <property type="match status" value="1"/>
</dbReference>
<dbReference type="PIRSF" id="PIRSF005216">
    <property type="entry name" value="Pyruvoyl-dep_arg_deCO2ase"/>
    <property type="match status" value="1"/>
</dbReference>
<protein>
    <recommendedName>
        <fullName evidence="6">Pyruvoyl-dependent arginine decarboxylase</fullName>
        <shortName evidence="6">PvlArgDC</shortName>
        <ecNumber evidence="6">4.1.1.19</ecNumber>
    </recommendedName>
    <component>
        <recommendedName>
            <fullName evidence="6">Pyruvoyl-dependent arginine decarboxylase subunit beta</fullName>
        </recommendedName>
    </component>
    <component>
        <recommendedName>
            <fullName evidence="6">Pyruvoyl-dependent arginine decarboxylase subunit alpha</fullName>
        </recommendedName>
    </component>
</protein>